<comment type="caution">
    <text evidence="1">The sequence shown here is derived from an EMBL/GenBank/DDBJ whole genome shotgun (WGS) entry which is preliminary data.</text>
</comment>
<evidence type="ECO:0000313" key="2">
    <source>
        <dbReference type="Proteomes" id="UP000250321"/>
    </source>
</evidence>
<dbReference type="AlphaFoldDB" id="A0A314Y5Z0"/>
<reference evidence="1 2" key="1">
    <citation type="submission" date="2018-02" db="EMBL/GenBank/DDBJ databases">
        <title>Draft genome of wild Prunus yedoensis var. nudiflora.</title>
        <authorList>
            <person name="Baek S."/>
            <person name="Kim J.-H."/>
            <person name="Choi K."/>
            <person name="Kim G.-B."/>
            <person name="Cho A."/>
            <person name="Jang H."/>
            <person name="Shin C.-H."/>
            <person name="Yu H.-J."/>
            <person name="Mun J.-H."/>
        </authorList>
    </citation>
    <scope>NUCLEOTIDE SEQUENCE [LARGE SCALE GENOMIC DNA]</scope>
    <source>
        <strain evidence="2">cv. Jeju island</strain>
        <tissue evidence="1">Leaf</tissue>
    </source>
</reference>
<accession>A0A314Y5Z0</accession>
<dbReference type="EMBL" id="PJQY01001620">
    <property type="protein sequence ID" value="PQQ01027.1"/>
    <property type="molecule type" value="Genomic_DNA"/>
</dbReference>
<dbReference type="Proteomes" id="UP000250321">
    <property type="component" value="Unassembled WGS sequence"/>
</dbReference>
<organism evidence="1 2">
    <name type="scientific">Prunus yedoensis var. nudiflora</name>
    <dbReference type="NCBI Taxonomy" id="2094558"/>
    <lineage>
        <taxon>Eukaryota</taxon>
        <taxon>Viridiplantae</taxon>
        <taxon>Streptophyta</taxon>
        <taxon>Embryophyta</taxon>
        <taxon>Tracheophyta</taxon>
        <taxon>Spermatophyta</taxon>
        <taxon>Magnoliopsida</taxon>
        <taxon>eudicotyledons</taxon>
        <taxon>Gunneridae</taxon>
        <taxon>Pentapetalae</taxon>
        <taxon>rosids</taxon>
        <taxon>fabids</taxon>
        <taxon>Rosales</taxon>
        <taxon>Rosaceae</taxon>
        <taxon>Amygdaloideae</taxon>
        <taxon>Amygdaleae</taxon>
        <taxon>Prunus</taxon>
    </lineage>
</organism>
<protein>
    <submittedName>
        <fullName evidence="1">U-box domain-containing protein 35</fullName>
    </submittedName>
</protein>
<sequence length="65" mass="7249">MKNNAINEGQLMKNNAINEGQAILVSGLHGNNAINEGQAHEAPNMDFMLPFRCYCTRKRKSMTVL</sequence>
<name>A0A314Y5Z0_PRUYE</name>
<evidence type="ECO:0000313" key="1">
    <source>
        <dbReference type="EMBL" id="PQQ01027.1"/>
    </source>
</evidence>
<gene>
    <name evidence="1" type="ORF">Pyn_23072</name>
</gene>
<proteinExistence type="predicted"/>
<keyword evidence="2" id="KW-1185">Reference proteome</keyword>